<feature type="compositionally biased region" description="Basic residues" evidence="2">
    <location>
        <begin position="876"/>
        <end position="906"/>
    </location>
</feature>
<dbReference type="Pfam" id="PF26093">
    <property type="entry name" value="HTH_TGH"/>
    <property type="match status" value="1"/>
</dbReference>
<evidence type="ECO:0000313" key="5">
    <source>
        <dbReference type="Proteomes" id="UP001627154"/>
    </source>
</evidence>
<accession>A0ABD2XEY9</accession>
<organism evidence="4 5">
    <name type="scientific">Trichogramma kaykai</name>
    <dbReference type="NCBI Taxonomy" id="54128"/>
    <lineage>
        <taxon>Eukaryota</taxon>
        <taxon>Metazoa</taxon>
        <taxon>Ecdysozoa</taxon>
        <taxon>Arthropoda</taxon>
        <taxon>Hexapoda</taxon>
        <taxon>Insecta</taxon>
        <taxon>Pterygota</taxon>
        <taxon>Neoptera</taxon>
        <taxon>Endopterygota</taxon>
        <taxon>Hymenoptera</taxon>
        <taxon>Apocrita</taxon>
        <taxon>Proctotrupomorpha</taxon>
        <taxon>Chalcidoidea</taxon>
        <taxon>Trichogrammatidae</taxon>
        <taxon>Trichogramma</taxon>
    </lineage>
</organism>
<dbReference type="PANTHER" id="PTHR13384:SF19">
    <property type="entry name" value="G PATCH DOMAIN-CONTAINING PROTEIN 1"/>
    <property type="match status" value="1"/>
</dbReference>
<feature type="region of interest" description="Disordered" evidence="2">
    <location>
        <begin position="1"/>
        <end position="27"/>
    </location>
</feature>
<feature type="compositionally biased region" description="Polar residues" evidence="2">
    <location>
        <begin position="71"/>
        <end position="85"/>
    </location>
</feature>
<feature type="region of interest" description="Disordered" evidence="2">
    <location>
        <begin position="800"/>
        <end position="906"/>
    </location>
</feature>
<evidence type="ECO:0000256" key="2">
    <source>
        <dbReference type="SAM" id="MobiDB-lite"/>
    </source>
</evidence>
<evidence type="ECO:0000256" key="1">
    <source>
        <dbReference type="ARBA" id="ARBA00008600"/>
    </source>
</evidence>
<dbReference type="AlphaFoldDB" id="A0ABD2XEY9"/>
<feature type="region of interest" description="Disordered" evidence="2">
    <location>
        <begin position="701"/>
        <end position="722"/>
    </location>
</feature>
<protein>
    <recommendedName>
        <fullName evidence="3">G-patch domain-containing protein</fullName>
    </recommendedName>
</protein>
<evidence type="ECO:0000313" key="4">
    <source>
        <dbReference type="EMBL" id="KAL3404002.1"/>
    </source>
</evidence>
<gene>
    <name evidence="4" type="ORF">TKK_003394</name>
</gene>
<feature type="compositionally biased region" description="Basic and acidic residues" evidence="2">
    <location>
        <begin position="863"/>
        <end position="875"/>
    </location>
</feature>
<sequence>MSDEDDDFVTYGTALDPLDEDNLPRKKPVTIEDQIAVDAQGRRRFHGAFTGGFSAGYFNSVGSRDGWRPQQFKSTRSSKASNVTQRPEDFMDDEDVGEFGIAPTAIRATQEYSAQTSKGTKRERSKASSDGPIPGTPVLHELLKPAKERVGVTLLKKMGWRPGQGVGPRLTKKEKKQVKHHQEKVKVYGCFLPSQQTKSSGSDDECSDDEFAEITFAPDDYEPYRCKPKDNYFGIGYSGLDRRPVLSQHFKLFDEPAFKVSDKNKKFSIKGQAFGVGAFEAEDDDIYAREDMSLYDSQLGPEKKEKSRWSKNSKDTECLEGFVKSKGRLEGKKIFAAPTLPQNFDPIHKIRKSRFAPLPAELNKQVKRHEMNAESRSKILNDDRPSIINSQSSKEAKSTSVAVKVIERTLNLHGKEQIAARKQLEESQPKKSSMSWLDKISAPTFVKGEVMGSKSMIPGCLQDPKTFAALTNDNQTTSSEKNLVKPTFADLDKQNRFKQYLNYTESERKLKFGSCQPLSMTEWERDQEVAEFEKAVKLCENIDKIVAAEKENEQVKETEKIVDLNKLSEKERMLQAARIKMFGKLTRTDNEWKPVKIVCVRFNIAEPSVGVTVEGVQKKKFSIFDNVVWDEISKFENGKSLERELYIQPSTSRFLSVDEEPQKIINDLSMPQQKGMTDEEKSFKDSYDKVFGKEMKFDKKVSEDENTTNNQDNQSCSQEKTNVDKKMDLFKAIFLDSSDEDEEETSKSENLEKNDEKLKNVLLGKSTAEINVQRNNSPPRGIFAEIDLDNLLKKPLMQNTKKVDQSVEDGDLNEKISLSESKSTEQIEDSSSEDDPMDVYGPALPKELVQIDATSRKPIFPKKNVDDKLWIEKKDKKSKKDKKKHKHKERSRSKSKKSKKDKKHKS</sequence>
<reference evidence="4 5" key="1">
    <citation type="journal article" date="2024" name="bioRxiv">
        <title>A reference genome for Trichogramma kaykai: A tiny desert-dwelling parasitoid wasp with competing sex-ratio distorters.</title>
        <authorList>
            <person name="Culotta J."/>
            <person name="Lindsey A.R."/>
        </authorList>
    </citation>
    <scope>NUCLEOTIDE SEQUENCE [LARGE SCALE GENOMIC DNA]</scope>
    <source>
        <strain evidence="4 5">KSX58</strain>
    </source>
</reference>
<dbReference type="EMBL" id="JBJJXI010000027">
    <property type="protein sequence ID" value="KAL3404002.1"/>
    <property type="molecule type" value="Genomic_DNA"/>
</dbReference>
<feature type="region of interest" description="Disordered" evidence="2">
    <location>
        <begin position="67"/>
        <end position="138"/>
    </location>
</feature>
<dbReference type="PANTHER" id="PTHR13384">
    <property type="entry name" value="G PATCH DOMAIN-CONTAINING PROTEIN 1"/>
    <property type="match status" value="1"/>
</dbReference>
<feature type="domain" description="G-patch" evidence="3">
    <location>
        <begin position="147"/>
        <end position="167"/>
    </location>
</feature>
<comment type="caution">
    <text evidence="4">The sequence shown here is derived from an EMBL/GenBank/DDBJ whole genome shotgun (WGS) entry which is preliminary data.</text>
</comment>
<name>A0ABD2XEY9_9HYME</name>
<keyword evidence="5" id="KW-1185">Reference proteome</keyword>
<dbReference type="PROSITE" id="PS50174">
    <property type="entry name" value="G_PATCH"/>
    <property type="match status" value="1"/>
</dbReference>
<evidence type="ECO:0000259" key="3">
    <source>
        <dbReference type="PROSITE" id="PS50174"/>
    </source>
</evidence>
<dbReference type="Proteomes" id="UP001627154">
    <property type="component" value="Unassembled WGS sequence"/>
</dbReference>
<dbReference type="InterPro" id="IPR011666">
    <property type="entry name" value="DUF1604"/>
</dbReference>
<feature type="compositionally biased region" description="Polar residues" evidence="2">
    <location>
        <begin position="707"/>
        <end position="720"/>
    </location>
</feature>
<proteinExistence type="inferred from homology"/>
<dbReference type="Pfam" id="PF01585">
    <property type="entry name" value="G-patch"/>
    <property type="match status" value="1"/>
</dbReference>
<feature type="compositionally biased region" description="Acidic residues" evidence="2">
    <location>
        <begin position="826"/>
        <end position="837"/>
    </location>
</feature>
<dbReference type="Pfam" id="PF07713">
    <property type="entry name" value="DUF1604"/>
    <property type="match status" value="1"/>
</dbReference>
<dbReference type="InterPro" id="IPR000467">
    <property type="entry name" value="G_patch_dom"/>
</dbReference>
<comment type="similarity">
    <text evidence="1">Belongs to the GPATCH1 family.</text>
</comment>